<evidence type="ECO:0000313" key="2">
    <source>
        <dbReference type="EMBL" id="CAG8808708.1"/>
    </source>
</evidence>
<accession>A0A9N9K4N4</accession>
<comment type="caution">
    <text evidence="2">The sequence shown here is derived from an EMBL/GenBank/DDBJ whole genome shotgun (WGS) entry which is preliminary data.</text>
</comment>
<dbReference type="Proteomes" id="UP000789405">
    <property type="component" value="Unassembled WGS sequence"/>
</dbReference>
<organism evidence="2 3">
    <name type="scientific">Dentiscutata erythropus</name>
    <dbReference type="NCBI Taxonomy" id="1348616"/>
    <lineage>
        <taxon>Eukaryota</taxon>
        <taxon>Fungi</taxon>
        <taxon>Fungi incertae sedis</taxon>
        <taxon>Mucoromycota</taxon>
        <taxon>Glomeromycotina</taxon>
        <taxon>Glomeromycetes</taxon>
        <taxon>Diversisporales</taxon>
        <taxon>Gigasporaceae</taxon>
        <taxon>Dentiscutata</taxon>
    </lineage>
</organism>
<name>A0A9N9K4N4_9GLOM</name>
<evidence type="ECO:0000313" key="3">
    <source>
        <dbReference type="Proteomes" id="UP000789405"/>
    </source>
</evidence>
<feature type="compositionally biased region" description="Polar residues" evidence="1">
    <location>
        <begin position="60"/>
        <end position="78"/>
    </location>
</feature>
<feature type="region of interest" description="Disordered" evidence="1">
    <location>
        <begin position="60"/>
        <end position="99"/>
    </location>
</feature>
<evidence type="ECO:0000256" key="1">
    <source>
        <dbReference type="SAM" id="MobiDB-lite"/>
    </source>
</evidence>
<protein>
    <submittedName>
        <fullName evidence="2">23263_t:CDS:1</fullName>
    </submittedName>
</protein>
<proteinExistence type="predicted"/>
<dbReference type="EMBL" id="CAJVPY010044124">
    <property type="protein sequence ID" value="CAG8808708.1"/>
    <property type="molecule type" value="Genomic_DNA"/>
</dbReference>
<feature type="non-terminal residue" evidence="2">
    <location>
        <position position="99"/>
    </location>
</feature>
<keyword evidence="3" id="KW-1185">Reference proteome</keyword>
<gene>
    <name evidence="2" type="ORF">DERYTH_LOCUS24944</name>
</gene>
<reference evidence="2" key="1">
    <citation type="submission" date="2021-06" db="EMBL/GenBank/DDBJ databases">
        <authorList>
            <person name="Kallberg Y."/>
            <person name="Tangrot J."/>
            <person name="Rosling A."/>
        </authorList>
    </citation>
    <scope>NUCLEOTIDE SEQUENCE</scope>
    <source>
        <strain evidence="2">MA453B</strain>
    </source>
</reference>
<sequence>FNSSKKTKTNKVIYDPVNDYIERIPSKLTDNSLPSIDEILVKVIILLMIVTKQFPKPSLFRNNSSSRKTTLSHSNNVENEGLIDIKKKKHQKPLMKDTK</sequence>
<dbReference type="AlphaFoldDB" id="A0A9N9K4N4"/>